<keyword evidence="3" id="KW-0032">Aminotransferase</keyword>
<evidence type="ECO:0000256" key="5">
    <source>
        <dbReference type="ARBA" id="ARBA00022898"/>
    </source>
</evidence>
<evidence type="ECO:0000259" key="6">
    <source>
        <dbReference type="Pfam" id="PF00155"/>
    </source>
</evidence>
<dbReference type="PANTHER" id="PTHR46383:SF1">
    <property type="entry name" value="ASPARTATE AMINOTRANSFERASE"/>
    <property type="match status" value="1"/>
</dbReference>
<dbReference type="PANTHER" id="PTHR46383">
    <property type="entry name" value="ASPARTATE AMINOTRANSFERASE"/>
    <property type="match status" value="1"/>
</dbReference>
<dbReference type="InterPro" id="IPR015424">
    <property type="entry name" value="PyrdxlP-dep_Trfase"/>
</dbReference>
<dbReference type="InterPro" id="IPR004839">
    <property type="entry name" value="Aminotransferase_I/II_large"/>
</dbReference>
<protein>
    <recommendedName>
        <fullName evidence="6">Aminotransferase class I/classII large domain-containing protein</fullName>
    </recommendedName>
</protein>
<dbReference type="Ensembl" id="ENSCINT00000036038.1">
    <property type="protein sequence ID" value="ENSCINP00000035941.1"/>
    <property type="gene ID" value="ENSCING00000024022.1"/>
</dbReference>
<evidence type="ECO:0000256" key="4">
    <source>
        <dbReference type="ARBA" id="ARBA00022679"/>
    </source>
</evidence>
<proteinExistence type="inferred from homology"/>
<dbReference type="Pfam" id="PF00155">
    <property type="entry name" value="Aminotran_1_2"/>
    <property type="match status" value="1"/>
</dbReference>
<dbReference type="OMA" id="FVETECS"/>
<dbReference type="Proteomes" id="UP000008144">
    <property type="component" value="Unassembled WGS sequence"/>
</dbReference>
<keyword evidence="8" id="KW-1185">Reference proteome</keyword>
<dbReference type="GO" id="GO:0006520">
    <property type="term" value="P:amino acid metabolic process"/>
    <property type="evidence" value="ECO:0007669"/>
    <property type="project" value="InterPro"/>
</dbReference>
<dbReference type="HOGENOM" id="CLU_1165472_0_0_1"/>
<feature type="domain" description="Aminotransferase class I/classII large" evidence="6">
    <location>
        <begin position="2"/>
        <end position="188"/>
    </location>
</feature>
<dbReference type="Gene3D" id="3.90.1150.10">
    <property type="entry name" value="Aspartate Aminotransferase, domain 1"/>
    <property type="match status" value="1"/>
</dbReference>
<reference evidence="8" key="1">
    <citation type="journal article" date="2002" name="Science">
        <title>The draft genome of Ciona intestinalis: insights into chordate and vertebrate origins.</title>
        <authorList>
            <person name="Dehal P."/>
            <person name="Satou Y."/>
            <person name="Campbell R.K."/>
            <person name="Chapman J."/>
            <person name="Degnan B."/>
            <person name="De Tomaso A."/>
            <person name="Davidson B."/>
            <person name="Di Gregorio A."/>
            <person name="Gelpke M."/>
            <person name="Goodstein D.M."/>
            <person name="Harafuji N."/>
            <person name="Hastings K.E."/>
            <person name="Ho I."/>
            <person name="Hotta K."/>
            <person name="Huang W."/>
            <person name="Kawashima T."/>
            <person name="Lemaire P."/>
            <person name="Martinez D."/>
            <person name="Meinertzhagen I.A."/>
            <person name="Necula S."/>
            <person name="Nonaka M."/>
            <person name="Putnam N."/>
            <person name="Rash S."/>
            <person name="Saiga H."/>
            <person name="Satake M."/>
            <person name="Terry A."/>
            <person name="Yamada L."/>
            <person name="Wang H.G."/>
            <person name="Awazu S."/>
            <person name="Azumi K."/>
            <person name="Boore J."/>
            <person name="Branno M."/>
            <person name="Chin-Bow S."/>
            <person name="DeSantis R."/>
            <person name="Doyle S."/>
            <person name="Francino P."/>
            <person name="Keys D.N."/>
            <person name="Haga S."/>
            <person name="Hayashi H."/>
            <person name="Hino K."/>
            <person name="Imai K.S."/>
            <person name="Inaba K."/>
            <person name="Kano S."/>
            <person name="Kobayashi K."/>
            <person name="Kobayashi M."/>
            <person name="Lee B.I."/>
            <person name="Makabe K.W."/>
            <person name="Manohar C."/>
            <person name="Matassi G."/>
            <person name="Medina M."/>
            <person name="Mochizuki Y."/>
            <person name="Mount S."/>
            <person name="Morishita T."/>
            <person name="Miura S."/>
            <person name="Nakayama A."/>
            <person name="Nishizaka S."/>
            <person name="Nomoto H."/>
            <person name="Ohta F."/>
            <person name="Oishi K."/>
            <person name="Rigoutsos I."/>
            <person name="Sano M."/>
            <person name="Sasaki A."/>
            <person name="Sasakura Y."/>
            <person name="Shoguchi E."/>
            <person name="Shin-i T."/>
            <person name="Spagnuolo A."/>
            <person name="Stainier D."/>
            <person name="Suzuki M.M."/>
            <person name="Tassy O."/>
            <person name="Takatori N."/>
            <person name="Tokuoka M."/>
            <person name="Yagi K."/>
            <person name="Yoshizaki F."/>
            <person name="Wada S."/>
            <person name="Zhang C."/>
            <person name="Hyatt P.D."/>
            <person name="Larimer F."/>
            <person name="Detter C."/>
            <person name="Doggett N."/>
            <person name="Glavina T."/>
            <person name="Hawkins T."/>
            <person name="Richardson P."/>
            <person name="Lucas S."/>
            <person name="Kohara Y."/>
            <person name="Levine M."/>
            <person name="Satoh N."/>
            <person name="Rokhsar D.S."/>
        </authorList>
    </citation>
    <scope>NUCLEOTIDE SEQUENCE [LARGE SCALE GENOMIC DNA]</scope>
</reference>
<dbReference type="GeneTree" id="ENSGT00940000176715"/>
<reference evidence="7" key="3">
    <citation type="submission" date="2025-09" db="UniProtKB">
        <authorList>
            <consortium name="Ensembl"/>
        </authorList>
    </citation>
    <scope>IDENTIFICATION</scope>
</reference>
<dbReference type="InterPro" id="IPR050596">
    <property type="entry name" value="AspAT/PAT-like"/>
</dbReference>
<comment type="similarity">
    <text evidence="2">Belongs to the class-I pyridoxal-phosphate-dependent aminotransferase family.</text>
</comment>
<evidence type="ECO:0000313" key="7">
    <source>
        <dbReference type="Ensembl" id="ENSCINP00000035941.1"/>
    </source>
</evidence>
<dbReference type="InterPro" id="IPR015422">
    <property type="entry name" value="PyrdxlP-dep_Trfase_small"/>
</dbReference>
<dbReference type="Gene3D" id="3.40.640.10">
    <property type="entry name" value="Type I PLP-dependent aspartate aminotransferase-like (Major domain)"/>
    <property type="match status" value="1"/>
</dbReference>
<accession>H2Y206</accession>
<organism evidence="7 8">
    <name type="scientific">Ciona intestinalis</name>
    <name type="common">Transparent sea squirt</name>
    <name type="synonym">Ascidia intestinalis</name>
    <dbReference type="NCBI Taxonomy" id="7719"/>
    <lineage>
        <taxon>Eukaryota</taxon>
        <taxon>Metazoa</taxon>
        <taxon>Chordata</taxon>
        <taxon>Tunicata</taxon>
        <taxon>Ascidiacea</taxon>
        <taxon>Phlebobranchia</taxon>
        <taxon>Cionidae</taxon>
        <taxon>Ciona</taxon>
    </lineage>
</organism>
<evidence type="ECO:0000256" key="3">
    <source>
        <dbReference type="ARBA" id="ARBA00022576"/>
    </source>
</evidence>
<evidence type="ECO:0000256" key="2">
    <source>
        <dbReference type="ARBA" id="ARBA00007441"/>
    </source>
</evidence>
<evidence type="ECO:0000256" key="1">
    <source>
        <dbReference type="ARBA" id="ARBA00001933"/>
    </source>
</evidence>
<dbReference type="GO" id="GO:0008483">
    <property type="term" value="F:transaminase activity"/>
    <property type="evidence" value="ECO:0007669"/>
    <property type="project" value="UniProtKB-KW"/>
</dbReference>
<keyword evidence="5" id="KW-0663">Pyridoxal phosphate</keyword>
<dbReference type="SUPFAM" id="SSF53383">
    <property type="entry name" value="PLP-dependent transferases"/>
    <property type="match status" value="1"/>
</dbReference>
<name>H2Y206_CIOIN</name>
<comment type="cofactor">
    <cofactor evidence="1">
        <name>pyridoxal 5'-phosphate</name>
        <dbReference type="ChEBI" id="CHEBI:597326"/>
    </cofactor>
</comment>
<dbReference type="InParanoid" id="H2Y206"/>
<keyword evidence="4" id="KW-0808">Transferase</keyword>
<dbReference type="GO" id="GO:0030170">
    <property type="term" value="F:pyridoxal phosphate binding"/>
    <property type="evidence" value="ECO:0007669"/>
    <property type="project" value="InterPro"/>
</dbReference>
<dbReference type="STRING" id="7719.ENSCINP00000035941"/>
<reference evidence="7" key="2">
    <citation type="submission" date="2025-08" db="UniProtKB">
        <authorList>
            <consortium name="Ensembl"/>
        </authorList>
    </citation>
    <scope>IDENTIFICATION</scope>
</reference>
<sequence length="238" mass="26394">MRKRKMLVLSDEIYGRLSFNDNHLSLAQFYPEGTVLSCGISKWASCGGWRLGYHLYPSHLKDICNVVAGAASNTYTSAAAPIQLAAVSLLQYDEHSQNYVKHCKRILHRVATFCCKKLSSCGVKVHLPSSGYYIFPDFEVIRAQLEKRGITTGSGMCDALLEEAGIALMSGGPAYLHPLDQLTVRLCYINFDGTKALKASEAIGLGEHLPESFVETECSETYQAINILHDWVEKQKKL</sequence>
<evidence type="ECO:0000313" key="8">
    <source>
        <dbReference type="Proteomes" id="UP000008144"/>
    </source>
</evidence>
<dbReference type="AlphaFoldDB" id="H2Y206"/>
<dbReference type="InterPro" id="IPR015421">
    <property type="entry name" value="PyrdxlP-dep_Trfase_major"/>
</dbReference>